<evidence type="ECO:0000313" key="4">
    <source>
        <dbReference type="Proteomes" id="UP000515121"/>
    </source>
</evidence>
<protein>
    <recommendedName>
        <fullName evidence="1">glutathione transferase</fullName>
        <ecNumber evidence="1">2.5.1.18</ecNumber>
    </recommendedName>
</protein>
<evidence type="ECO:0000259" key="3">
    <source>
        <dbReference type="PROSITE" id="PS50404"/>
    </source>
</evidence>
<evidence type="ECO:0000256" key="2">
    <source>
        <dbReference type="ARBA" id="ARBA00022679"/>
    </source>
</evidence>
<dbReference type="GO" id="GO:0006749">
    <property type="term" value="P:glutathione metabolic process"/>
    <property type="evidence" value="ECO:0007669"/>
    <property type="project" value="TreeGrafter"/>
</dbReference>
<dbReference type="KEGG" id="dzi:111279132"/>
<keyword evidence="4" id="KW-1185">Reference proteome</keyword>
<dbReference type="GeneID" id="111279132"/>
<organism evidence="4 5">
    <name type="scientific">Durio zibethinus</name>
    <name type="common">Durian</name>
    <dbReference type="NCBI Taxonomy" id="66656"/>
    <lineage>
        <taxon>Eukaryota</taxon>
        <taxon>Viridiplantae</taxon>
        <taxon>Streptophyta</taxon>
        <taxon>Embryophyta</taxon>
        <taxon>Tracheophyta</taxon>
        <taxon>Spermatophyta</taxon>
        <taxon>Magnoliopsida</taxon>
        <taxon>eudicotyledons</taxon>
        <taxon>Gunneridae</taxon>
        <taxon>Pentapetalae</taxon>
        <taxon>rosids</taxon>
        <taxon>malvids</taxon>
        <taxon>Malvales</taxon>
        <taxon>Malvaceae</taxon>
        <taxon>Helicteroideae</taxon>
        <taxon>Durio</taxon>
    </lineage>
</organism>
<evidence type="ECO:0000313" key="5">
    <source>
        <dbReference type="RefSeq" id="XP_022721761.1"/>
    </source>
</evidence>
<dbReference type="Pfam" id="PF02798">
    <property type="entry name" value="GST_N"/>
    <property type="match status" value="1"/>
</dbReference>
<proteinExistence type="predicted"/>
<accession>A0A6P5X1S2</accession>
<dbReference type="InterPro" id="IPR004045">
    <property type="entry name" value="Glutathione_S-Trfase_N"/>
</dbReference>
<dbReference type="PANTHER" id="PTHR43900">
    <property type="entry name" value="GLUTATHIONE S-TRANSFERASE RHO"/>
    <property type="match status" value="1"/>
</dbReference>
<keyword evidence="2" id="KW-0808">Transferase</keyword>
<evidence type="ECO:0000256" key="1">
    <source>
        <dbReference type="ARBA" id="ARBA00012452"/>
    </source>
</evidence>
<dbReference type="GO" id="GO:0004364">
    <property type="term" value="F:glutathione transferase activity"/>
    <property type="evidence" value="ECO:0007669"/>
    <property type="project" value="UniProtKB-EC"/>
</dbReference>
<dbReference type="OrthoDB" id="422574at2759"/>
<reference evidence="5" key="1">
    <citation type="submission" date="2025-08" db="UniProtKB">
        <authorList>
            <consortium name="RefSeq"/>
        </authorList>
    </citation>
    <scope>IDENTIFICATION</scope>
    <source>
        <tissue evidence="5">Fruit stalk</tissue>
    </source>
</reference>
<dbReference type="PANTHER" id="PTHR43900:SF3">
    <property type="entry name" value="GLUTATHIONE S-TRANSFERASE RHO"/>
    <property type="match status" value="1"/>
</dbReference>
<dbReference type="InterPro" id="IPR036249">
    <property type="entry name" value="Thioredoxin-like_sf"/>
</dbReference>
<feature type="domain" description="GST N-terminal" evidence="3">
    <location>
        <begin position="1"/>
        <end position="104"/>
    </location>
</feature>
<dbReference type="RefSeq" id="XP_022721761.1">
    <property type="nucleotide sequence ID" value="XM_022866026.1"/>
</dbReference>
<dbReference type="EC" id="2.5.1.18" evidence="1"/>
<dbReference type="SUPFAM" id="SSF52833">
    <property type="entry name" value="Thioredoxin-like"/>
    <property type="match status" value="1"/>
</dbReference>
<name>A0A6P5X1S2_DURZI</name>
<dbReference type="Gene3D" id="3.40.30.10">
    <property type="entry name" value="Glutaredoxin"/>
    <property type="match status" value="1"/>
</dbReference>
<dbReference type="PROSITE" id="PS50404">
    <property type="entry name" value="GST_NTER"/>
    <property type="match status" value="1"/>
</dbReference>
<dbReference type="GO" id="GO:0043295">
    <property type="term" value="F:glutathione binding"/>
    <property type="evidence" value="ECO:0007669"/>
    <property type="project" value="TreeGrafter"/>
</dbReference>
<dbReference type="GO" id="GO:0005737">
    <property type="term" value="C:cytoplasm"/>
    <property type="evidence" value="ECO:0007669"/>
    <property type="project" value="TreeGrafter"/>
</dbReference>
<dbReference type="AlphaFoldDB" id="A0A6P5X1S2"/>
<sequence>MGIKVYGIAMSTCTARVLPCLCEKGHEYELVPLDLENSACKQQPYLSLNVRLRSKHLIASEIPFGQIPAFEDEDVKVFGKMEVIPVFIFAHSNQRLVRELKLFRVSLVVRGDLKGQANQDTNCSPRGRRVSISEDSLDSLMRWSNWALSP</sequence>
<dbReference type="Proteomes" id="UP000515121">
    <property type="component" value="Unplaced"/>
</dbReference>
<gene>
    <name evidence="5" type="primary">LOC111279132</name>
</gene>